<feature type="region of interest" description="Disordered" evidence="1">
    <location>
        <begin position="49"/>
        <end position="68"/>
    </location>
</feature>
<feature type="transmembrane region" description="Helical" evidence="2">
    <location>
        <begin position="73"/>
        <end position="94"/>
    </location>
</feature>
<gene>
    <name evidence="4" type="ORF">GGR89_003750</name>
</gene>
<accession>A0A7X6BDR3</accession>
<proteinExistence type="predicted"/>
<evidence type="ECO:0000313" key="4">
    <source>
        <dbReference type="EMBL" id="NJB99409.1"/>
    </source>
</evidence>
<comment type="caution">
    <text evidence="4">The sequence shown here is derived from an EMBL/GenBank/DDBJ whole genome shotgun (WGS) entry which is preliminary data.</text>
</comment>
<protein>
    <recommendedName>
        <fullName evidence="3">Zinc-ribbon domain-containing protein</fullName>
    </recommendedName>
</protein>
<evidence type="ECO:0000313" key="5">
    <source>
        <dbReference type="Proteomes" id="UP000531251"/>
    </source>
</evidence>
<keyword evidence="2" id="KW-1133">Transmembrane helix</keyword>
<keyword evidence="2" id="KW-0812">Transmembrane</keyword>
<dbReference type="Pfam" id="PF13240">
    <property type="entry name" value="Zn_Ribbon_1"/>
    <property type="match status" value="1"/>
</dbReference>
<dbReference type="EMBL" id="JAATJB010000015">
    <property type="protein sequence ID" value="NJB99409.1"/>
    <property type="molecule type" value="Genomic_DNA"/>
</dbReference>
<organism evidence="4 5">
    <name type="scientific">Sphingomonas trueperi</name>
    <dbReference type="NCBI Taxonomy" id="53317"/>
    <lineage>
        <taxon>Bacteria</taxon>
        <taxon>Pseudomonadati</taxon>
        <taxon>Pseudomonadota</taxon>
        <taxon>Alphaproteobacteria</taxon>
        <taxon>Sphingomonadales</taxon>
        <taxon>Sphingomonadaceae</taxon>
        <taxon>Sphingomonas</taxon>
    </lineage>
</organism>
<dbReference type="Proteomes" id="UP000531251">
    <property type="component" value="Unassembled WGS sequence"/>
</dbReference>
<reference evidence="4 5" key="1">
    <citation type="submission" date="2020-03" db="EMBL/GenBank/DDBJ databases">
        <title>Genomic Encyclopedia of Type Strains, Phase IV (KMG-IV): sequencing the most valuable type-strain genomes for metagenomic binning, comparative biology and taxonomic classification.</title>
        <authorList>
            <person name="Goeker M."/>
        </authorList>
    </citation>
    <scope>NUCLEOTIDE SEQUENCE [LARGE SCALE GENOMIC DNA]</scope>
    <source>
        <strain evidence="4 5">DSM 7225</strain>
    </source>
</reference>
<evidence type="ECO:0000256" key="2">
    <source>
        <dbReference type="SAM" id="Phobius"/>
    </source>
</evidence>
<keyword evidence="5" id="KW-1185">Reference proteome</keyword>
<dbReference type="RefSeq" id="WP_125977267.1">
    <property type="nucleotide sequence ID" value="NZ_BAAADY010000020.1"/>
</dbReference>
<evidence type="ECO:0000259" key="3">
    <source>
        <dbReference type="Pfam" id="PF13240"/>
    </source>
</evidence>
<keyword evidence="2" id="KW-0472">Membrane</keyword>
<dbReference type="InterPro" id="IPR026870">
    <property type="entry name" value="Zinc_ribbon_dom"/>
</dbReference>
<evidence type="ECO:0000256" key="1">
    <source>
        <dbReference type="SAM" id="MobiDB-lite"/>
    </source>
</evidence>
<sequence>MAAYCSDCGEKLPEGARFCSHCGVPVSALVPSGAAVGEAGLVPEEVDAPSAEADQVAPTVPDREPERDTLTPIMFGGVGIVMVGLLIAALGSSISANQNEIANSQDILAVDAAAPIENAADSAAAASPARAWQYSSSEDNISGKQILTASVQSSNEIQQGFPYGESGLTATIRRHPRWGRDVYFTLGSGQLVCGVMDSCYALVRFDDGPARRVSLAEPSDHSSGTLFASGSLAASMLKAKKMVVEIEVYQAGRPQFSFDTAGLDAKRAGL</sequence>
<feature type="domain" description="Zinc-ribbon" evidence="3">
    <location>
        <begin position="4"/>
        <end position="23"/>
    </location>
</feature>
<name>A0A7X6BDR3_9SPHN</name>
<dbReference type="AlphaFoldDB" id="A0A7X6BDR3"/>